<evidence type="ECO:0000256" key="4">
    <source>
        <dbReference type="ARBA" id="ARBA00022833"/>
    </source>
</evidence>
<dbReference type="CDD" id="cd07720">
    <property type="entry name" value="OPHC2-like_MBL-fold"/>
    <property type="match status" value="1"/>
</dbReference>
<evidence type="ECO:0000256" key="3">
    <source>
        <dbReference type="ARBA" id="ARBA00022801"/>
    </source>
</evidence>
<dbReference type="InterPro" id="IPR051013">
    <property type="entry name" value="MBL_superfamily_lactonases"/>
</dbReference>
<dbReference type="PANTHER" id="PTHR42978:SF6">
    <property type="entry name" value="QUORUM-QUENCHING LACTONASE YTNP-RELATED"/>
    <property type="match status" value="1"/>
</dbReference>
<evidence type="ECO:0000256" key="1">
    <source>
        <dbReference type="ARBA" id="ARBA00007749"/>
    </source>
</evidence>
<reference evidence="7 8" key="1">
    <citation type="submission" date="2018-06" db="EMBL/GenBank/DDBJ databases">
        <title>Sphaerisporangium craniellae sp. nov., isolated from a marine sponge in the South China Sea.</title>
        <authorList>
            <person name="Li L."/>
        </authorList>
    </citation>
    <scope>NUCLEOTIDE SEQUENCE [LARGE SCALE GENOMIC DNA]</scope>
    <source>
        <strain evidence="7 8">LHW63015</strain>
    </source>
</reference>
<dbReference type="Pfam" id="PF00753">
    <property type="entry name" value="Lactamase_B"/>
    <property type="match status" value="1"/>
</dbReference>
<dbReference type="Gene3D" id="3.60.15.10">
    <property type="entry name" value="Ribonuclease Z/Hydroxyacylglutathione hydrolase-like"/>
    <property type="match status" value="1"/>
</dbReference>
<dbReference type="AlphaFoldDB" id="A0A366M8L5"/>
<evidence type="ECO:0000259" key="6">
    <source>
        <dbReference type="SMART" id="SM00849"/>
    </source>
</evidence>
<dbReference type="EMBL" id="QMEY01000001">
    <property type="protein sequence ID" value="RBQ22060.1"/>
    <property type="molecule type" value="Genomic_DNA"/>
</dbReference>
<keyword evidence="3 7" id="KW-0378">Hydrolase</keyword>
<proteinExistence type="inferred from homology"/>
<evidence type="ECO:0000256" key="2">
    <source>
        <dbReference type="ARBA" id="ARBA00022723"/>
    </source>
</evidence>
<organism evidence="7 8">
    <name type="scientific">Spongiactinospora rosea</name>
    <dbReference type="NCBI Taxonomy" id="2248750"/>
    <lineage>
        <taxon>Bacteria</taxon>
        <taxon>Bacillati</taxon>
        <taxon>Actinomycetota</taxon>
        <taxon>Actinomycetes</taxon>
        <taxon>Streptosporangiales</taxon>
        <taxon>Streptosporangiaceae</taxon>
        <taxon>Spongiactinospora</taxon>
    </lineage>
</organism>
<dbReference type="GO" id="GO:0046872">
    <property type="term" value="F:metal ion binding"/>
    <property type="evidence" value="ECO:0007669"/>
    <property type="project" value="UniProtKB-KW"/>
</dbReference>
<keyword evidence="4" id="KW-0862">Zinc</keyword>
<protein>
    <submittedName>
        <fullName evidence="7">MBL fold metallo-hydrolase</fullName>
    </submittedName>
</protein>
<dbReference type="Proteomes" id="UP000253303">
    <property type="component" value="Unassembled WGS sequence"/>
</dbReference>
<keyword evidence="2" id="KW-0479">Metal-binding</keyword>
<gene>
    <name evidence="7" type="ORF">DP939_05225</name>
</gene>
<evidence type="ECO:0000313" key="7">
    <source>
        <dbReference type="EMBL" id="RBQ22060.1"/>
    </source>
</evidence>
<feature type="region of interest" description="Disordered" evidence="5">
    <location>
        <begin position="1"/>
        <end position="21"/>
    </location>
</feature>
<comment type="similarity">
    <text evidence="1">Belongs to the metallo-beta-lactamase superfamily.</text>
</comment>
<dbReference type="SMART" id="SM00849">
    <property type="entry name" value="Lactamase_B"/>
    <property type="match status" value="1"/>
</dbReference>
<dbReference type="RefSeq" id="WP_113979363.1">
    <property type="nucleotide sequence ID" value="NZ_QMEY01000001.1"/>
</dbReference>
<dbReference type="SUPFAM" id="SSF56281">
    <property type="entry name" value="Metallo-hydrolase/oxidoreductase"/>
    <property type="match status" value="1"/>
</dbReference>
<dbReference type="OrthoDB" id="5177904at2"/>
<evidence type="ECO:0000313" key="8">
    <source>
        <dbReference type="Proteomes" id="UP000253303"/>
    </source>
</evidence>
<feature type="domain" description="Metallo-beta-lactamase" evidence="6">
    <location>
        <begin position="76"/>
        <end position="282"/>
    </location>
</feature>
<comment type="caution">
    <text evidence="7">The sequence shown here is derived from an EMBL/GenBank/DDBJ whole genome shotgun (WGS) entry which is preliminary data.</text>
</comment>
<sequence>MTREGSVPVPNTPSISEPRLRRPAPIRSLPIGDLTVTYVPDGAVQLKPRAWLPATTDETWAAHPEYLDESGNLVASIGGLLVEHGDRALLIDAGFGPQALPDQPGNAHGAIHGGALLDNLAVIGRKPADIEAVAITHLHIDHVGWAWHPAPGSDAPAFVNAEYLVPEPEWTQRHLYYDAHEAARQILGLLEPRVRTVTDGQEIFPGVTVYATPGHTAGHAAYVIASGGRRLIAFGDALHSSIQIDHPDWSAAPDHDSTQSAAFRRQLVTDLAEPNTIGFGIHFADVQFGHVTPDGPTPTWRPLP</sequence>
<dbReference type="PANTHER" id="PTHR42978">
    <property type="entry name" value="QUORUM-QUENCHING LACTONASE YTNP-RELATED-RELATED"/>
    <property type="match status" value="1"/>
</dbReference>
<accession>A0A366M8L5</accession>
<dbReference type="GO" id="GO:0016787">
    <property type="term" value="F:hydrolase activity"/>
    <property type="evidence" value="ECO:0007669"/>
    <property type="project" value="UniProtKB-KW"/>
</dbReference>
<name>A0A366M8L5_9ACTN</name>
<keyword evidence="8" id="KW-1185">Reference proteome</keyword>
<evidence type="ECO:0000256" key="5">
    <source>
        <dbReference type="SAM" id="MobiDB-lite"/>
    </source>
</evidence>
<dbReference type="InterPro" id="IPR001279">
    <property type="entry name" value="Metallo-B-lactamas"/>
</dbReference>
<dbReference type="InterPro" id="IPR036866">
    <property type="entry name" value="RibonucZ/Hydroxyglut_hydro"/>
</dbReference>